<keyword evidence="1" id="KW-0175">Coiled coil</keyword>
<dbReference type="Gene3D" id="3.40.50.300">
    <property type="entry name" value="P-loop containing nucleotide triphosphate hydrolases"/>
    <property type="match status" value="1"/>
</dbReference>
<dbReference type="PANTHER" id="PTHR32204">
    <property type="entry name" value="ATPASE RAVA"/>
    <property type="match status" value="1"/>
</dbReference>
<dbReference type="InterPro" id="IPR045427">
    <property type="entry name" value="MoxR"/>
</dbReference>
<dbReference type="CDD" id="cd00009">
    <property type="entry name" value="AAA"/>
    <property type="match status" value="1"/>
</dbReference>
<dbReference type="InterPro" id="IPR027417">
    <property type="entry name" value="P-loop_NTPase"/>
</dbReference>
<dbReference type="InterPro" id="IPR050513">
    <property type="entry name" value="RavA_ATPases"/>
</dbReference>
<dbReference type="InterPro" id="IPR041538">
    <property type="entry name" value="RavA-like_AAA_lid"/>
</dbReference>
<dbReference type="Pfam" id="PF20030">
    <property type="entry name" value="bpMoxR"/>
    <property type="match status" value="1"/>
</dbReference>
<dbReference type="Proteomes" id="UP000043763">
    <property type="component" value="Unassembled WGS sequence"/>
</dbReference>
<dbReference type="SUPFAM" id="SSF52540">
    <property type="entry name" value="P-loop containing nucleoside triphosphate hydrolases"/>
    <property type="match status" value="1"/>
</dbReference>
<evidence type="ECO:0000259" key="3">
    <source>
        <dbReference type="Pfam" id="PF20030"/>
    </source>
</evidence>
<feature type="domain" description="ATPase RavA-like AAA lid" evidence="2">
    <location>
        <begin position="223"/>
        <end position="299"/>
    </location>
</feature>
<dbReference type="AlphaFoldDB" id="A0A0G4K6N1"/>
<evidence type="ECO:0000313" key="5">
    <source>
        <dbReference type="Proteomes" id="UP000043763"/>
    </source>
</evidence>
<dbReference type="OrthoDB" id="1814213at2"/>
<evidence type="ECO:0000313" key="4">
    <source>
        <dbReference type="EMBL" id="CRF33183.1"/>
    </source>
</evidence>
<accession>A0A0G4K6N1</accession>
<name>A0A0G4K6N1_9SPIR</name>
<dbReference type="PANTHER" id="PTHR32204:SF0">
    <property type="entry name" value="ATPASE RAVA"/>
    <property type="match status" value="1"/>
</dbReference>
<feature type="domain" description="MoxR" evidence="3">
    <location>
        <begin position="7"/>
        <end position="205"/>
    </location>
</feature>
<dbReference type="RefSeq" id="WP_048594416.1">
    <property type="nucleotide sequence ID" value="NZ_CVLB01000001.1"/>
</dbReference>
<feature type="coiled-coil region" evidence="1">
    <location>
        <begin position="501"/>
        <end position="528"/>
    </location>
</feature>
<evidence type="ECO:0000256" key="1">
    <source>
        <dbReference type="SAM" id="Coils"/>
    </source>
</evidence>
<gene>
    <name evidence="4" type="ORF">BRSU_1280</name>
</gene>
<dbReference type="Pfam" id="PF17868">
    <property type="entry name" value="AAA_lid_8"/>
    <property type="match status" value="1"/>
</dbReference>
<evidence type="ECO:0000259" key="2">
    <source>
        <dbReference type="Pfam" id="PF17868"/>
    </source>
</evidence>
<proteinExistence type="predicted"/>
<keyword evidence="5" id="KW-1185">Reference proteome</keyword>
<dbReference type="EMBL" id="CVLB01000001">
    <property type="protein sequence ID" value="CRF33183.1"/>
    <property type="molecule type" value="Genomic_DNA"/>
</dbReference>
<sequence length="528" mass="61432">MKNTKSRIEKIIKLLSEGLYEREEIVSLTFLSAIAGKPIFLYGPPGTAKSFIAKRVSYAFKDSKYFGYLMQRFSTPEDIFGPISLEELKNDKYIRKIDGYLPDADFAFLDEIWKSTPAILNTLLSIINERVFKNGSEEIKVPLKALISASNETPPEGQGLEALYDRFIVRLIVNNIKNKDNFEKILENTQLDSYINIDDELKISTDEWVNIRKEVNNIKLSKSVIDIIHNIKLSIEKFNEDNRDIAIYVSDRRWQHISYLLKTAAYLNDKNEVDIYETILIYNCLWSLEEHIEAVKKIVENAISLCYDLNNQNINEWRESFKSVQKNIDDEFYNLEKTYDTENIDDKPHMAKTLSINIDEYGNKGETIIYIPIKQLGKKGYFYPLDIGRNQTRKFRCNFNGTEKCTVEINSATAANGFVSGMLSKNYEFLCEAEPDFYMKKVSPKKLEKEKKDAYLKLIKSLISSIENIIVNFKNDFNKNKYTNKSIFVSDESFNFFTDMFNSYIENLESEKLDAERLKSEIEHHETI</sequence>
<reference evidence="5" key="1">
    <citation type="submission" date="2015-04" db="EMBL/GenBank/DDBJ databases">
        <authorList>
            <person name="Mushtaq Mamoona"/>
        </authorList>
    </citation>
    <scope>NUCLEOTIDE SEQUENCE [LARGE SCALE GENOMIC DNA]</scope>
    <source>
        <strain evidence="5">AN4859/03</strain>
    </source>
</reference>
<organism evidence="4 5">
    <name type="scientific">Brachyspira suanatina</name>
    <dbReference type="NCBI Taxonomy" id="381802"/>
    <lineage>
        <taxon>Bacteria</taxon>
        <taxon>Pseudomonadati</taxon>
        <taxon>Spirochaetota</taxon>
        <taxon>Spirochaetia</taxon>
        <taxon>Brachyspirales</taxon>
        <taxon>Brachyspiraceae</taxon>
        <taxon>Brachyspira</taxon>
    </lineage>
</organism>
<protein>
    <submittedName>
        <fullName evidence="4">Pyrrolo-quinoline quinone</fullName>
    </submittedName>
</protein>